<sequence>MKHQVLDVKKINRTLMAFCSTLYQSALGKGYMMPDIYFAIPANSTLLYLYPDSPEILANKAGITIEQLKELGWLEPSLAGKAFIIWYASKYIQLCEVDAIADKYIKPAKGLNKDIPYLYTLCASKKEFAPYVVVTSDPLHATILTAKGVSAVACGSQIPTKSQIGYLARLSNKLIYLTKAGASGDNASELIVKKMAKYTDINVCFIKDWNAALQSEKLIDSILFNSVDGIEFIVKRMLEKHNGKSDYERSLEIIQAAKEVGDKNHNRLLKLAKKSGSYTYAHFAESLHLMADLIQANIPVDTARQIALNRYGVAIYLRDKFQVKLT</sequence>
<evidence type="ECO:0000313" key="2">
    <source>
        <dbReference type="Proteomes" id="UP000537141"/>
    </source>
</evidence>
<comment type="caution">
    <text evidence="1">The sequence shown here is derived from an EMBL/GenBank/DDBJ whole genome shotgun (WGS) entry which is preliminary data.</text>
</comment>
<accession>A0A7X0NKI1</accession>
<reference evidence="1 2" key="1">
    <citation type="submission" date="2020-08" db="EMBL/GenBank/DDBJ databases">
        <title>Genomic Encyclopedia of Type Strains, Phase IV (KMG-IV): sequencing the most valuable type-strain genomes for metagenomic binning, comparative biology and taxonomic classification.</title>
        <authorList>
            <person name="Goeker M."/>
        </authorList>
    </citation>
    <scope>NUCLEOTIDE SEQUENCE [LARGE SCALE GENOMIC DNA]</scope>
    <source>
        <strain evidence="1 2">DSM 26287</strain>
    </source>
</reference>
<gene>
    <name evidence="1" type="ORF">HNQ55_003662</name>
</gene>
<protein>
    <submittedName>
        <fullName evidence="1">Uncharacterized protein</fullName>
    </submittedName>
</protein>
<organism evidence="1 2">
    <name type="scientific">Thalassotalea piscium</name>
    <dbReference type="NCBI Taxonomy" id="1230533"/>
    <lineage>
        <taxon>Bacteria</taxon>
        <taxon>Pseudomonadati</taxon>
        <taxon>Pseudomonadota</taxon>
        <taxon>Gammaproteobacteria</taxon>
        <taxon>Alteromonadales</taxon>
        <taxon>Colwelliaceae</taxon>
        <taxon>Thalassotalea</taxon>
    </lineage>
</organism>
<dbReference type="Proteomes" id="UP000537141">
    <property type="component" value="Unassembled WGS sequence"/>
</dbReference>
<dbReference type="RefSeq" id="WP_184426819.1">
    <property type="nucleotide sequence ID" value="NZ_BAABLB010000046.1"/>
</dbReference>
<dbReference type="EMBL" id="JACHHU010000049">
    <property type="protein sequence ID" value="MBB6545119.1"/>
    <property type="molecule type" value="Genomic_DNA"/>
</dbReference>
<name>A0A7X0NKI1_9GAMM</name>
<keyword evidence="2" id="KW-1185">Reference proteome</keyword>
<proteinExistence type="predicted"/>
<evidence type="ECO:0000313" key="1">
    <source>
        <dbReference type="EMBL" id="MBB6545119.1"/>
    </source>
</evidence>
<dbReference type="AlphaFoldDB" id="A0A7X0NKI1"/>